<dbReference type="RefSeq" id="WP_244949503.1">
    <property type="nucleotide sequence ID" value="NZ_JABJWD010000113.1"/>
</dbReference>
<gene>
    <name evidence="1" type="ORF">NO263_01155</name>
</gene>
<evidence type="ECO:0000313" key="2">
    <source>
        <dbReference type="Proteomes" id="UP001526337"/>
    </source>
</evidence>
<evidence type="ECO:0000313" key="1">
    <source>
        <dbReference type="EMBL" id="MCW4589200.1"/>
    </source>
</evidence>
<reference evidence="1 2" key="1">
    <citation type="submission" date="2022-07" db="EMBL/GenBank/DDBJ databases">
        <title>Genome stability of Gluconacetobacter entanii AV429.</title>
        <authorList>
            <person name="Trcek J."/>
            <person name="Cepec E."/>
        </authorList>
    </citation>
    <scope>NUCLEOTIDE SEQUENCE [LARGE SCALE GENOMIC DNA]</scope>
    <source>
        <strain evidence="1 2">AV429_2022</strain>
    </source>
</reference>
<keyword evidence="2" id="KW-1185">Reference proteome</keyword>
<dbReference type="Proteomes" id="UP001526337">
    <property type="component" value="Unassembled WGS sequence"/>
</dbReference>
<name>A0ABT3K1C4_9PROT</name>
<dbReference type="EMBL" id="JANGSQ010000065">
    <property type="protein sequence ID" value="MCW4589200.1"/>
    <property type="molecule type" value="Genomic_DNA"/>
</dbReference>
<protein>
    <submittedName>
        <fullName evidence="1">Uncharacterized protein</fullName>
    </submittedName>
</protein>
<sequence length="217" mass="25481">MISDEFHLSNHMYLSKISRYREIYEKTVKPVEEQLTEVEREIGAYNLSVKCGYRETPLISGDATITILFPEEEKLHYHKGICIDVIGSINKNTIVNIYHFWERYWFDIIIGKELAENKESNIQYSDFQQYKTLKTRISKHYEIDDKIEKIKDIANALKHGNRRNIRALLKAYPDIFERTDEFFIKYFGADAISIKRADVEEAFEIVSNSGPQKPLTS</sequence>
<accession>A0ABT3K1C4</accession>
<proteinExistence type="predicted"/>
<comment type="caution">
    <text evidence="1">The sequence shown here is derived from an EMBL/GenBank/DDBJ whole genome shotgun (WGS) entry which is preliminary data.</text>
</comment>
<organism evidence="1 2">
    <name type="scientific">Gluconacetobacter entanii</name>
    <dbReference type="NCBI Taxonomy" id="108528"/>
    <lineage>
        <taxon>Bacteria</taxon>
        <taxon>Pseudomonadati</taxon>
        <taxon>Pseudomonadota</taxon>
        <taxon>Alphaproteobacteria</taxon>
        <taxon>Acetobacterales</taxon>
        <taxon>Acetobacteraceae</taxon>
        <taxon>Gluconacetobacter</taxon>
    </lineage>
</organism>